<evidence type="ECO:0000313" key="3">
    <source>
        <dbReference type="Proteomes" id="UP000198923"/>
    </source>
</evidence>
<keyword evidence="1" id="KW-1133">Transmembrane helix</keyword>
<protein>
    <submittedName>
        <fullName evidence="2">Uncharacterized protein</fullName>
    </submittedName>
</protein>
<feature type="transmembrane region" description="Helical" evidence="1">
    <location>
        <begin position="39"/>
        <end position="60"/>
    </location>
</feature>
<organism evidence="2 3">
    <name type="scientific">Sinosporangium album</name>
    <dbReference type="NCBI Taxonomy" id="504805"/>
    <lineage>
        <taxon>Bacteria</taxon>
        <taxon>Bacillati</taxon>
        <taxon>Actinomycetota</taxon>
        <taxon>Actinomycetes</taxon>
        <taxon>Streptosporangiales</taxon>
        <taxon>Streptosporangiaceae</taxon>
        <taxon>Sinosporangium</taxon>
    </lineage>
</organism>
<dbReference type="RefSeq" id="WP_093171655.1">
    <property type="nucleotide sequence ID" value="NZ_FNCN01000016.1"/>
</dbReference>
<evidence type="ECO:0000256" key="1">
    <source>
        <dbReference type="SAM" id="Phobius"/>
    </source>
</evidence>
<dbReference type="Proteomes" id="UP000198923">
    <property type="component" value="Unassembled WGS sequence"/>
</dbReference>
<name>A0A1G8CP24_9ACTN</name>
<evidence type="ECO:0000313" key="2">
    <source>
        <dbReference type="EMBL" id="SDH47307.1"/>
    </source>
</evidence>
<accession>A0A1G8CP24</accession>
<dbReference type="OrthoDB" id="3522092at2"/>
<gene>
    <name evidence="2" type="ORF">SAMN05421505_11691</name>
</gene>
<dbReference type="EMBL" id="FNCN01000016">
    <property type="protein sequence ID" value="SDH47307.1"/>
    <property type="molecule type" value="Genomic_DNA"/>
</dbReference>
<sequence>MLNSDRPLAGFEERRLLELQQHISAKGVAKRAWRPRRRLLTAVAITAACAVATTVGIMSVDNADSAYAITKDSNGIVHIKVRDFRDTKKLTKQLRDLGVPAIVDYAPPGQKCREPRATVVQDVPPGLYYAPRNIPGEENAWQMQINTKLFKPGQTFVWTTTVHPDGGSTTSTILMNDPVAPCELVPDNRPSPRALVVRDATVKGRSLDGVKVEGKAVGEILPEIEKRGLKVDYVIIEPYPGNPGGYSVDPKKQDTPVGENWVVWEAREKDGAEKTVQLVVTEQRYDKNPAYGNDHVPQ</sequence>
<keyword evidence="1" id="KW-0472">Membrane</keyword>
<keyword evidence="1" id="KW-0812">Transmembrane</keyword>
<dbReference type="AlphaFoldDB" id="A0A1G8CP24"/>
<proteinExistence type="predicted"/>
<keyword evidence="3" id="KW-1185">Reference proteome</keyword>
<reference evidence="2 3" key="1">
    <citation type="submission" date="2016-10" db="EMBL/GenBank/DDBJ databases">
        <authorList>
            <person name="de Groot N.N."/>
        </authorList>
    </citation>
    <scope>NUCLEOTIDE SEQUENCE [LARGE SCALE GENOMIC DNA]</scope>
    <source>
        <strain evidence="2 3">CPCC 201354</strain>
    </source>
</reference>